<keyword evidence="5" id="KW-1185">Reference proteome</keyword>
<feature type="region of interest" description="Disordered" evidence="2">
    <location>
        <begin position="82"/>
        <end position="104"/>
    </location>
</feature>
<dbReference type="NCBIfam" id="TIGR00106">
    <property type="entry name" value="MTH1187 family thiamine-binding protein"/>
    <property type="match status" value="1"/>
</dbReference>
<dbReference type="InterPro" id="IPR029756">
    <property type="entry name" value="MTH1187/YkoF-like"/>
</dbReference>
<sequence>MHVHVELCVIPIGTGTSLGEYIAACQDILDAAGLETRMHAYGTNIEGDWDAVFTAIRQCHERLHAMGAPRLFTSIKAGTRVDREQSLDDKIASVERRRGTAAAQ</sequence>
<dbReference type="InterPro" id="IPR002767">
    <property type="entry name" value="Thiamine_BP"/>
</dbReference>
<comment type="similarity">
    <text evidence="1">Belongs to the UPF0045 family.</text>
</comment>
<dbReference type="InterPro" id="IPR051614">
    <property type="entry name" value="UPF0045_domain"/>
</dbReference>
<reference evidence="4" key="1">
    <citation type="submission" date="2022-03" db="EMBL/GenBank/DDBJ databases">
        <title>Genomic Encyclopedia of Type Strains, Phase III (KMG-III): the genomes of soil and plant-associated and newly described type strains.</title>
        <authorList>
            <person name="Whitman W."/>
        </authorList>
    </citation>
    <scope>NUCLEOTIDE SEQUENCE</scope>
    <source>
        <strain evidence="4">ANL 6-2</strain>
    </source>
</reference>
<accession>A0AAE3G6K5</accession>
<evidence type="ECO:0000256" key="1">
    <source>
        <dbReference type="ARBA" id="ARBA00010272"/>
    </source>
</evidence>
<feature type="compositionally biased region" description="Basic and acidic residues" evidence="2">
    <location>
        <begin position="82"/>
        <end position="98"/>
    </location>
</feature>
<dbReference type="Pfam" id="PF01910">
    <property type="entry name" value="Thiamine_BP"/>
    <property type="match status" value="1"/>
</dbReference>
<evidence type="ECO:0000313" key="4">
    <source>
        <dbReference type="EMBL" id="MCP1676614.1"/>
    </source>
</evidence>
<gene>
    <name evidence="4" type="ORF">J2T57_003785</name>
</gene>
<dbReference type="Proteomes" id="UP001205843">
    <property type="component" value="Unassembled WGS sequence"/>
</dbReference>
<proteinExistence type="inferred from homology"/>
<feature type="domain" description="Thiamine-binding protein" evidence="3">
    <location>
        <begin position="5"/>
        <end position="95"/>
    </location>
</feature>
<name>A0AAE3G6K5_9GAMM</name>
<dbReference type="PANTHER" id="PTHR33777:SF1">
    <property type="entry name" value="UPF0045 PROTEIN ECM15"/>
    <property type="match status" value="1"/>
</dbReference>
<dbReference type="Gene3D" id="3.30.70.930">
    <property type="match status" value="1"/>
</dbReference>
<dbReference type="RefSeq" id="WP_253483281.1">
    <property type="nucleotide sequence ID" value="NZ_JALJXV010000010.1"/>
</dbReference>
<evidence type="ECO:0000256" key="2">
    <source>
        <dbReference type="SAM" id="MobiDB-lite"/>
    </source>
</evidence>
<dbReference type="AlphaFoldDB" id="A0AAE3G6K5"/>
<organism evidence="4 5">
    <name type="scientific">Natronocella acetinitrilica</name>
    <dbReference type="NCBI Taxonomy" id="414046"/>
    <lineage>
        <taxon>Bacteria</taxon>
        <taxon>Pseudomonadati</taxon>
        <taxon>Pseudomonadota</taxon>
        <taxon>Gammaproteobacteria</taxon>
        <taxon>Chromatiales</taxon>
        <taxon>Ectothiorhodospiraceae</taxon>
        <taxon>Natronocella</taxon>
    </lineage>
</organism>
<protein>
    <submittedName>
        <fullName evidence="4">Uncharacterized protein (TIGR00106 family)</fullName>
    </submittedName>
</protein>
<dbReference type="PANTHER" id="PTHR33777">
    <property type="entry name" value="UPF0045 PROTEIN ECM15"/>
    <property type="match status" value="1"/>
</dbReference>
<dbReference type="EMBL" id="JALJXV010000010">
    <property type="protein sequence ID" value="MCP1676614.1"/>
    <property type="molecule type" value="Genomic_DNA"/>
</dbReference>
<dbReference type="GO" id="GO:0005829">
    <property type="term" value="C:cytosol"/>
    <property type="evidence" value="ECO:0007669"/>
    <property type="project" value="TreeGrafter"/>
</dbReference>
<evidence type="ECO:0000259" key="3">
    <source>
        <dbReference type="Pfam" id="PF01910"/>
    </source>
</evidence>
<dbReference type="SUPFAM" id="SSF89957">
    <property type="entry name" value="MTH1187/YkoF-like"/>
    <property type="match status" value="1"/>
</dbReference>
<evidence type="ECO:0000313" key="5">
    <source>
        <dbReference type="Proteomes" id="UP001205843"/>
    </source>
</evidence>
<comment type="caution">
    <text evidence="4">The sequence shown here is derived from an EMBL/GenBank/DDBJ whole genome shotgun (WGS) entry which is preliminary data.</text>
</comment>